<feature type="compositionally biased region" description="Basic and acidic residues" evidence="1">
    <location>
        <begin position="78"/>
        <end position="98"/>
    </location>
</feature>
<name>A0AAD2HWJ7_9AGAR</name>
<evidence type="ECO:0000313" key="2">
    <source>
        <dbReference type="EMBL" id="CAK5283529.1"/>
    </source>
</evidence>
<dbReference type="Proteomes" id="UP001295794">
    <property type="component" value="Unassembled WGS sequence"/>
</dbReference>
<feature type="non-terminal residue" evidence="2">
    <location>
        <position position="1"/>
    </location>
</feature>
<accession>A0AAD2HWJ7</accession>
<feature type="region of interest" description="Disordered" evidence="1">
    <location>
        <begin position="78"/>
        <end position="154"/>
    </location>
</feature>
<evidence type="ECO:0000313" key="4">
    <source>
        <dbReference type="Proteomes" id="UP001295794"/>
    </source>
</evidence>
<protein>
    <submittedName>
        <fullName evidence="2">Uncharacterized protein</fullName>
    </submittedName>
</protein>
<comment type="caution">
    <text evidence="2">The sequence shown here is derived from an EMBL/GenBank/DDBJ whole genome shotgun (WGS) entry which is preliminary data.</text>
</comment>
<sequence>TGVLLCGEVLGNDIEGCGLRNDGDRKSLGEMPGAGAPGCVIVERRRADVGAINEQLKRAVRCHQQRCVGGRFPIRGHERLTESHETRGRVARVPDPRRLPGQVLHPERRGREERGISPRPDGVPQSRDADVGPSNPAGQQTHLIRRRQRETDGVRRGRLRVIRARTKPSSVRAEYFGRPVRVADLNRRDEACGVILRIEGPEGVHPHHADDVVRRVERGAELERRLPSPVARRRRADGLPVA</sequence>
<dbReference type="EMBL" id="CAVNYO010000468">
    <property type="protein sequence ID" value="CAK5283546.1"/>
    <property type="molecule type" value="Genomic_DNA"/>
</dbReference>
<evidence type="ECO:0000313" key="3">
    <source>
        <dbReference type="EMBL" id="CAK5283546.1"/>
    </source>
</evidence>
<keyword evidence="4" id="KW-1185">Reference proteome</keyword>
<reference evidence="2" key="1">
    <citation type="submission" date="2023-11" db="EMBL/GenBank/DDBJ databases">
        <authorList>
            <person name="De Vega J J."/>
            <person name="De Vega J J."/>
        </authorList>
    </citation>
    <scope>NUCLEOTIDE SEQUENCE</scope>
</reference>
<feature type="compositionally biased region" description="Basic and acidic residues" evidence="1">
    <location>
        <begin position="105"/>
        <end position="116"/>
    </location>
</feature>
<dbReference type="AlphaFoldDB" id="A0AAD2HWJ7"/>
<proteinExistence type="predicted"/>
<feature type="non-terminal residue" evidence="2">
    <location>
        <position position="242"/>
    </location>
</feature>
<evidence type="ECO:0000256" key="1">
    <source>
        <dbReference type="SAM" id="MobiDB-lite"/>
    </source>
</evidence>
<organism evidence="2 4">
    <name type="scientific">Mycena citricolor</name>
    <dbReference type="NCBI Taxonomy" id="2018698"/>
    <lineage>
        <taxon>Eukaryota</taxon>
        <taxon>Fungi</taxon>
        <taxon>Dikarya</taxon>
        <taxon>Basidiomycota</taxon>
        <taxon>Agaricomycotina</taxon>
        <taxon>Agaricomycetes</taxon>
        <taxon>Agaricomycetidae</taxon>
        <taxon>Agaricales</taxon>
        <taxon>Marasmiineae</taxon>
        <taxon>Mycenaceae</taxon>
        <taxon>Mycena</taxon>
    </lineage>
</organism>
<gene>
    <name evidence="2" type="ORF">MYCIT1_LOCUS36116</name>
    <name evidence="3" type="ORF">MYCIT1_LOCUS36150</name>
</gene>
<dbReference type="EMBL" id="CAVNYO010000467">
    <property type="protein sequence ID" value="CAK5283529.1"/>
    <property type="molecule type" value="Genomic_DNA"/>
</dbReference>